<feature type="non-terminal residue" evidence="1">
    <location>
        <position position="197"/>
    </location>
</feature>
<sequence length="197" mass="21873">SRPSILFVNRLYSLFSFTHYQTILRGRSSGRRSACGTQTVVHCVTLQSFAAYGSPDSLQKRLRSLIGSLLICPGSGNAEPKKWSSSPSEYCPVSSPIQHCVQKTYLTFTLERIEYKISSQSITANNTSKANVHYNFDNADNEGSLIISVYVYDSSLALLIDALHHIFKTGEQISEDFVSLKSESNTILLVVGTFFEI</sequence>
<dbReference type="HOGENOM" id="CLU_1387374_0_0_1"/>
<dbReference type="EMBL" id="GL770386">
    <property type="protein sequence ID" value="EFZ10161.1"/>
    <property type="molecule type" value="Genomic_DNA"/>
</dbReference>
<feature type="non-terminal residue" evidence="1">
    <location>
        <position position="1"/>
    </location>
</feature>
<evidence type="ECO:0000313" key="1">
    <source>
        <dbReference type="EMBL" id="EFZ10161.1"/>
    </source>
</evidence>
<protein>
    <submittedName>
        <fullName evidence="1">Uncharacterized protein</fullName>
    </submittedName>
</protein>
<gene>
    <name evidence="1" type="ORF">SINV_12891</name>
</gene>
<reference evidence="1" key="1">
    <citation type="journal article" date="2011" name="Proc. Natl. Acad. Sci. U.S.A.">
        <title>The genome of the fire ant Solenopsis invicta.</title>
        <authorList>
            <person name="Wurm Y."/>
            <person name="Wang J."/>
            <person name="Riba-Grognuz O."/>
            <person name="Corona M."/>
            <person name="Nygaard S."/>
            <person name="Hunt B.G."/>
            <person name="Ingram K.K."/>
            <person name="Falquet L."/>
            <person name="Nipitwattanaphon M."/>
            <person name="Gotzek D."/>
            <person name="Dijkstra M.B."/>
            <person name="Oettler J."/>
            <person name="Comtesse F."/>
            <person name="Shih C.J."/>
            <person name="Wu W.J."/>
            <person name="Yang C.C."/>
            <person name="Thomas J."/>
            <person name="Beaudoing E."/>
            <person name="Pradervand S."/>
            <person name="Flegel V."/>
            <person name="Cook E.D."/>
            <person name="Fabbretti R."/>
            <person name="Stockinger H."/>
            <person name="Long L."/>
            <person name="Farmerie W.G."/>
            <person name="Oakey J."/>
            <person name="Boomsma J.J."/>
            <person name="Pamilo P."/>
            <person name="Yi S.V."/>
            <person name="Heinze J."/>
            <person name="Goodisman M.A."/>
            <person name="Farinelli L."/>
            <person name="Harshman K."/>
            <person name="Hulo N."/>
            <person name="Cerutti L."/>
            <person name="Xenarios I."/>
            <person name="Shoemaker D."/>
            <person name="Keller L."/>
        </authorList>
    </citation>
    <scope>NUCLEOTIDE SEQUENCE [LARGE SCALE GENOMIC DNA]</scope>
</reference>
<name>E9JAJ9_SOLIN</name>
<dbReference type="AlphaFoldDB" id="E9JAJ9"/>
<organism>
    <name type="scientific">Solenopsis invicta</name>
    <name type="common">Red imported fire ant</name>
    <name type="synonym">Solenopsis wagneri</name>
    <dbReference type="NCBI Taxonomy" id="13686"/>
    <lineage>
        <taxon>Eukaryota</taxon>
        <taxon>Metazoa</taxon>
        <taxon>Ecdysozoa</taxon>
        <taxon>Arthropoda</taxon>
        <taxon>Hexapoda</taxon>
        <taxon>Insecta</taxon>
        <taxon>Pterygota</taxon>
        <taxon>Neoptera</taxon>
        <taxon>Endopterygota</taxon>
        <taxon>Hymenoptera</taxon>
        <taxon>Apocrita</taxon>
        <taxon>Aculeata</taxon>
        <taxon>Formicoidea</taxon>
        <taxon>Formicidae</taxon>
        <taxon>Myrmicinae</taxon>
        <taxon>Solenopsis</taxon>
    </lineage>
</organism>
<accession>E9JAJ9</accession>
<proteinExistence type="predicted"/>